<evidence type="ECO:0000313" key="2">
    <source>
        <dbReference type="Proteomes" id="UP000499080"/>
    </source>
</evidence>
<reference evidence="1 2" key="1">
    <citation type="journal article" date="2019" name="Sci. Rep.">
        <title>Orb-weaving spider Araneus ventricosus genome elucidates the spidroin gene catalogue.</title>
        <authorList>
            <person name="Kono N."/>
            <person name="Nakamura H."/>
            <person name="Ohtoshi R."/>
            <person name="Moran D.A.P."/>
            <person name="Shinohara A."/>
            <person name="Yoshida Y."/>
            <person name="Fujiwara M."/>
            <person name="Mori M."/>
            <person name="Tomita M."/>
            <person name="Arakawa K."/>
        </authorList>
    </citation>
    <scope>NUCLEOTIDE SEQUENCE [LARGE SCALE GENOMIC DNA]</scope>
</reference>
<comment type="caution">
    <text evidence="1">The sequence shown here is derived from an EMBL/GenBank/DDBJ whole genome shotgun (WGS) entry which is preliminary data.</text>
</comment>
<organism evidence="1 2">
    <name type="scientific">Araneus ventricosus</name>
    <name type="common">Orbweaver spider</name>
    <name type="synonym">Epeira ventricosa</name>
    <dbReference type="NCBI Taxonomy" id="182803"/>
    <lineage>
        <taxon>Eukaryota</taxon>
        <taxon>Metazoa</taxon>
        <taxon>Ecdysozoa</taxon>
        <taxon>Arthropoda</taxon>
        <taxon>Chelicerata</taxon>
        <taxon>Arachnida</taxon>
        <taxon>Araneae</taxon>
        <taxon>Araneomorphae</taxon>
        <taxon>Entelegynae</taxon>
        <taxon>Araneoidea</taxon>
        <taxon>Araneidae</taxon>
        <taxon>Araneus</taxon>
    </lineage>
</organism>
<proteinExistence type="predicted"/>
<name>A0A4Y2I1J4_ARAVE</name>
<sequence length="111" mass="12138">MITVLRWEIVLSSTGAFSPEHPHNSGENFILSNTGVCSPDTGSCTSKILSSDDNCAQVRTVCFQVPECTRQPQEAAPQRFTGQVWCSFTLCTLSKYCARIWQNAKTVSGSS</sequence>
<dbReference type="Proteomes" id="UP000499080">
    <property type="component" value="Unassembled WGS sequence"/>
</dbReference>
<dbReference type="EMBL" id="BGPR01002312">
    <property type="protein sequence ID" value="GBM71428.1"/>
    <property type="molecule type" value="Genomic_DNA"/>
</dbReference>
<keyword evidence="2" id="KW-1185">Reference proteome</keyword>
<protein>
    <submittedName>
        <fullName evidence="1">Uncharacterized protein</fullName>
    </submittedName>
</protein>
<accession>A0A4Y2I1J4</accession>
<gene>
    <name evidence="1" type="ORF">AVEN_185733_1</name>
</gene>
<dbReference type="AlphaFoldDB" id="A0A4Y2I1J4"/>
<evidence type="ECO:0000313" key="1">
    <source>
        <dbReference type="EMBL" id="GBM71428.1"/>
    </source>
</evidence>